<keyword evidence="2" id="KW-0479">Metal-binding</keyword>
<dbReference type="NCBIfam" id="TIGR00486">
    <property type="entry name" value="YbgI_SA1388"/>
    <property type="match status" value="1"/>
</dbReference>
<dbReference type="Gene3D" id="3.40.1390.30">
    <property type="entry name" value="NIF3 (NGG1p interacting factor 3)-like"/>
    <property type="match status" value="2"/>
</dbReference>
<reference evidence="3 4" key="1">
    <citation type="submission" date="2021-10" db="EMBL/GenBank/DDBJ databases">
        <title>Draft genome of Aestuariibacter halophilus JC2043.</title>
        <authorList>
            <person name="Emsley S.A."/>
            <person name="Pfannmuller K.M."/>
            <person name="Ushijima B."/>
            <person name="Saw J.H."/>
            <person name="Videau P."/>
        </authorList>
    </citation>
    <scope>NUCLEOTIDE SEQUENCE [LARGE SCALE GENOMIC DNA]</scope>
    <source>
        <strain evidence="3 4">JC2043</strain>
    </source>
</reference>
<dbReference type="PANTHER" id="PTHR13799">
    <property type="entry name" value="NGG1 INTERACTING FACTOR 3"/>
    <property type="match status" value="1"/>
</dbReference>
<evidence type="ECO:0000256" key="2">
    <source>
        <dbReference type="ARBA" id="ARBA00022723"/>
    </source>
</evidence>
<dbReference type="InterPro" id="IPR036069">
    <property type="entry name" value="DUF34/NIF3_sf"/>
</dbReference>
<protein>
    <submittedName>
        <fullName evidence="3">Nif3-like dinuclear metal center hexameric protein</fullName>
    </submittedName>
</protein>
<dbReference type="InterPro" id="IPR002678">
    <property type="entry name" value="DUF34/NIF3"/>
</dbReference>
<dbReference type="Pfam" id="PF01784">
    <property type="entry name" value="DUF34_NIF3"/>
    <property type="match status" value="1"/>
</dbReference>
<name>A0ABS8G4M7_9ALTE</name>
<dbReference type="PANTHER" id="PTHR13799:SF14">
    <property type="entry name" value="GTP CYCLOHYDROLASE 1 TYPE 2 HOMOLOG"/>
    <property type="match status" value="1"/>
</dbReference>
<gene>
    <name evidence="3" type="ORF">LJ739_04590</name>
</gene>
<accession>A0ABS8G4M7</accession>
<dbReference type="EMBL" id="JAJEWP010000001">
    <property type="protein sequence ID" value="MCC2615515.1"/>
    <property type="molecule type" value="Genomic_DNA"/>
</dbReference>
<sequence length="252" mass="27757">MTNLQLETYLNDFLQSDKVRDYCPNGLQVEGRQSVQRMVTGVTATEALIDAAIEHQADTVLVHHGYFWKGENAQIRGMKQRRLKKLLSHDINLLAYHLPLDVHPDVGNNAELAKRLGIAVQGGLEVGNPFSVAMYGEFTTPYANLASLGQHIETVLERSPMLIEGHDRPIKRVGWCTGGGQNYIELAANAGLDVFISGEISEQTVHTAREMGIHFVAAGHHATERYGAKALGEHLAEYFGLDVTFVDIDNPA</sequence>
<evidence type="ECO:0000313" key="3">
    <source>
        <dbReference type="EMBL" id="MCC2615515.1"/>
    </source>
</evidence>
<comment type="caution">
    <text evidence="3">The sequence shown here is derived from an EMBL/GenBank/DDBJ whole genome shotgun (WGS) entry which is preliminary data.</text>
</comment>
<organism evidence="3 4">
    <name type="scientific">Fluctibacter halophilus</name>
    <dbReference type="NCBI Taxonomy" id="226011"/>
    <lineage>
        <taxon>Bacteria</taxon>
        <taxon>Pseudomonadati</taxon>
        <taxon>Pseudomonadota</taxon>
        <taxon>Gammaproteobacteria</taxon>
        <taxon>Alteromonadales</taxon>
        <taxon>Alteromonadaceae</taxon>
        <taxon>Fluctibacter</taxon>
    </lineage>
</organism>
<proteinExistence type="inferred from homology"/>
<dbReference type="SUPFAM" id="SSF102705">
    <property type="entry name" value="NIF3 (NGG1p interacting factor 3)-like"/>
    <property type="match status" value="1"/>
</dbReference>
<keyword evidence="4" id="KW-1185">Reference proteome</keyword>
<dbReference type="Proteomes" id="UP001520878">
    <property type="component" value="Unassembled WGS sequence"/>
</dbReference>
<evidence type="ECO:0000313" key="4">
    <source>
        <dbReference type="Proteomes" id="UP001520878"/>
    </source>
</evidence>
<comment type="similarity">
    <text evidence="1">Belongs to the GTP cyclohydrolase I type 2/NIF3 family.</text>
</comment>
<evidence type="ECO:0000256" key="1">
    <source>
        <dbReference type="ARBA" id="ARBA00006964"/>
    </source>
</evidence>